<dbReference type="Gene3D" id="1.10.1660.10">
    <property type="match status" value="1"/>
</dbReference>
<keyword evidence="1 5" id="KW-0238">DNA-binding</keyword>
<dbReference type="Proteomes" id="UP000255108">
    <property type="component" value="Unassembled WGS sequence"/>
</dbReference>
<dbReference type="EMBL" id="SMBT01000014">
    <property type="protein sequence ID" value="TCU82705.1"/>
    <property type="molecule type" value="Genomic_DNA"/>
</dbReference>
<dbReference type="InterPro" id="IPR000551">
    <property type="entry name" value="MerR-type_HTH_dom"/>
</dbReference>
<evidence type="ECO:0000313" key="5">
    <source>
        <dbReference type="EMBL" id="TCU82705.1"/>
    </source>
</evidence>
<dbReference type="SUPFAM" id="SSF46955">
    <property type="entry name" value="Putative DNA-binding domain"/>
    <property type="match status" value="1"/>
</dbReference>
<sequence>MLMSMVTLSISEVAIRSGLSVDTLRYYEKIGLIDAVPRALNGQRRYREEDLRWIDFLLRLRATGMGIADMQRYARLRREGQTLASVVPRREMLETHAAALALQIASLQENLSLLHSKIATYQQMEASLSSGPH</sequence>
<accession>A0A377Q5C5</accession>
<feature type="domain" description="HTH merR-type" evidence="3">
    <location>
        <begin position="7"/>
        <end position="76"/>
    </location>
</feature>
<dbReference type="Proteomes" id="UP000295794">
    <property type="component" value="Unassembled WGS sequence"/>
</dbReference>
<feature type="coiled-coil region" evidence="2">
    <location>
        <begin position="90"/>
        <end position="124"/>
    </location>
</feature>
<dbReference type="CDD" id="cd01109">
    <property type="entry name" value="HTH_YyaN"/>
    <property type="match status" value="1"/>
</dbReference>
<evidence type="ECO:0000256" key="2">
    <source>
        <dbReference type="SAM" id="Coils"/>
    </source>
</evidence>
<dbReference type="GO" id="GO:0003700">
    <property type="term" value="F:DNA-binding transcription factor activity"/>
    <property type="evidence" value="ECO:0007669"/>
    <property type="project" value="InterPro"/>
</dbReference>
<dbReference type="PANTHER" id="PTHR30204">
    <property type="entry name" value="REDOX-CYCLING DRUG-SENSING TRANSCRIPTIONAL ACTIVATOR SOXR"/>
    <property type="match status" value="1"/>
</dbReference>
<keyword evidence="2" id="KW-0175">Coiled coil</keyword>
<organism evidence="4 6">
    <name type="scientific">Iodobacter fluviatilis</name>
    <dbReference type="NCBI Taxonomy" id="537"/>
    <lineage>
        <taxon>Bacteria</taxon>
        <taxon>Pseudomonadati</taxon>
        <taxon>Pseudomonadota</taxon>
        <taxon>Betaproteobacteria</taxon>
        <taxon>Neisseriales</taxon>
        <taxon>Chitinibacteraceae</taxon>
        <taxon>Iodobacter</taxon>
    </lineage>
</organism>
<reference evidence="4 6" key="1">
    <citation type="submission" date="2018-06" db="EMBL/GenBank/DDBJ databases">
        <authorList>
            <consortium name="Pathogen Informatics"/>
            <person name="Doyle S."/>
        </authorList>
    </citation>
    <scope>NUCLEOTIDE SEQUENCE [LARGE SCALE GENOMIC DNA]</scope>
    <source>
        <strain evidence="4 6">NCTC11159</strain>
    </source>
</reference>
<dbReference type="GO" id="GO:0003677">
    <property type="term" value="F:DNA binding"/>
    <property type="evidence" value="ECO:0007669"/>
    <property type="project" value="UniProtKB-KW"/>
</dbReference>
<dbReference type="PROSITE" id="PS50937">
    <property type="entry name" value="HTH_MERR_2"/>
    <property type="match status" value="1"/>
</dbReference>
<evidence type="ECO:0000313" key="6">
    <source>
        <dbReference type="Proteomes" id="UP000255108"/>
    </source>
</evidence>
<keyword evidence="7" id="KW-1185">Reference proteome</keyword>
<dbReference type="AlphaFoldDB" id="A0A377Q5C5"/>
<evidence type="ECO:0000313" key="7">
    <source>
        <dbReference type="Proteomes" id="UP000295794"/>
    </source>
</evidence>
<protein>
    <submittedName>
        <fullName evidence="5">DNA-binding transcriptional MerR regulator</fullName>
    </submittedName>
    <submittedName>
        <fullName evidence="4">HTH-type transcriptional regulator AdhR</fullName>
    </submittedName>
</protein>
<evidence type="ECO:0000259" key="3">
    <source>
        <dbReference type="PROSITE" id="PS50937"/>
    </source>
</evidence>
<proteinExistence type="predicted"/>
<dbReference type="PRINTS" id="PR00040">
    <property type="entry name" value="HTHMERR"/>
</dbReference>
<evidence type="ECO:0000313" key="4">
    <source>
        <dbReference type="EMBL" id="STQ89809.1"/>
    </source>
</evidence>
<dbReference type="PROSITE" id="PS00552">
    <property type="entry name" value="HTH_MERR_1"/>
    <property type="match status" value="1"/>
</dbReference>
<evidence type="ECO:0000256" key="1">
    <source>
        <dbReference type="ARBA" id="ARBA00023125"/>
    </source>
</evidence>
<gene>
    <name evidence="4" type="primary">adhR</name>
    <name evidence="5" type="ORF">EV682_11478</name>
    <name evidence="4" type="ORF">NCTC11159_00859</name>
</gene>
<dbReference type="Pfam" id="PF00376">
    <property type="entry name" value="MerR"/>
    <property type="match status" value="1"/>
</dbReference>
<dbReference type="SMART" id="SM00422">
    <property type="entry name" value="HTH_MERR"/>
    <property type="match status" value="1"/>
</dbReference>
<name>A0A377Q5C5_9NEIS</name>
<dbReference type="PANTHER" id="PTHR30204:SF98">
    <property type="entry name" value="HTH-TYPE TRANSCRIPTIONAL REGULATOR ADHR"/>
    <property type="match status" value="1"/>
</dbReference>
<dbReference type="InterPro" id="IPR047057">
    <property type="entry name" value="MerR_fam"/>
</dbReference>
<reference evidence="5 7" key="2">
    <citation type="submission" date="2019-03" db="EMBL/GenBank/DDBJ databases">
        <title>Genomic Encyclopedia of Type Strains, Phase IV (KMG-IV): sequencing the most valuable type-strain genomes for metagenomic binning, comparative biology and taxonomic classification.</title>
        <authorList>
            <person name="Goeker M."/>
        </authorList>
    </citation>
    <scope>NUCLEOTIDE SEQUENCE [LARGE SCALE GENOMIC DNA]</scope>
    <source>
        <strain evidence="5 7">DSM 3764</strain>
    </source>
</reference>
<dbReference type="InterPro" id="IPR009061">
    <property type="entry name" value="DNA-bd_dom_put_sf"/>
</dbReference>
<dbReference type="EMBL" id="UGHR01000001">
    <property type="protein sequence ID" value="STQ89809.1"/>
    <property type="molecule type" value="Genomic_DNA"/>
</dbReference>